<proteinExistence type="predicted"/>
<reference evidence="3" key="1">
    <citation type="submission" date="2018-01" db="EMBL/GenBank/DDBJ databases">
        <title>Draft Genome Sequence of the Radioresistant Bacterium Deinococcus aerius TR0125, Isolated from the Higher Atmosphere above Japan.</title>
        <authorList>
            <person name="Satoh K."/>
            <person name="Arai H."/>
            <person name="Sanzen T."/>
            <person name="Kawaguchi Y."/>
            <person name="Hayashi H."/>
            <person name="Yokobori S."/>
            <person name="Yamagishi A."/>
            <person name="Oono Y."/>
            <person name="Narumi I."/>
        </authorList>
    </citation>
    <scope>NUCLEOTIDE SEQUENCE [LARGE SCALE GENOMIC DNA]</scope>
    <source>
        <strain evidence="3">TR0125</strain>
    </source>
</reference>
<gene>
    <name evidence="2" type="ORF">DAERI_060180</name>
</gene>
<accession>A0A2I9D676</accession>
<keyword evidence="3" id="KW-1185">Reference proteome</keyword>
<dbReference type="Proteomes" id="UP000236569">
    <property type="component" value="Unassembled WGS sequence"/>
</dbReference>
<name>A0A2I9D676_9DEIO</name>
<organism evidence="2 3">
    <name type="scientific">Deinococcus aerius</name>
    <dbReference type="NCBI Taxonomy" id="200253"/>
    <lineage>
        <taxon>Bacteria</taxon>
        <taxon>Thermotogati</taxon>
        <taxon>Deinococcota</taxon>
        <taxon>Deinococci</taxon>
        <taxon>Deinococcales</taxon>
        <taxon>Deinococcaceae</taxon>
        <taxon>Deinococcus</taxon>
    </lineage>
</organism>
<comment type="caution">
    <text evidence="2">The sequence shown here is derived from an EMBL/GenBank/DDBJ whole genome shotgun (WGS) entry which is preliminary data.</text>
</comment>
<evidence type="ECO:0000313" key="3">
    <source>
        <dbReference type="Proteomes" id="UP000236569"/>
    </source>
</evidence>
<dbReference type="OrthoDB" id="67134at2"/>
<feature type="chain" id="PRO_5014351938" description="DUF4403 family protein" evidence="1">
    <location>
        <begin position="16"/>
        <end position="451"/>
    </location>
</feature>
<evidence type="ECO:0000256" key="1">
    <source>
        <dbReference type="SAM" id="SignalP"/>
    </source>
</evidence>
<dbReference type="EMBL" id="BFAG01000006">
    <property type="protein sequence ID" value="GBF05920.1"/>
    <property type="molecule type" value="Genomic_DNA"/>
</dbReference>
<dbReference type="Pfam" id="PF14356">
    <property type="entry name" value="DUF4403"/>
    <property type="match status" value="1"/>
</dbReference>
<dbReference type="AlphaFoldDB" id="A0A2I9D676"/>
<keyword evidence="1" id="KW-0732">Signal</keyword>
<evidence type="ECO:0008006" key="4">
    <source>
        <dbReference type="Google" id="ProtNLM"/>
    </source>
</evidence>
<feature type="signal peptide" evidence="1">
    <location>
        <begin position="1"/>
        <end position="15"/>
    </location>
</feature>
<evidence type="ECO:0000313" key="2">
    <source>
        <dbReference type="EMBL" id="GBF05920.1"/>
    </source>
</evidence>
<protein>
    <recommendedName>
        <fullName evidence="4">DUF4403 family protein</fullName>
    </recommendedName>
</protein>
<sequence length="451" mass="46981">MPALLTALMTSPAAALSTVTLPVRVPLAGVQEAANARVPSEFARLDETRDFLGGLLSVKLTGTVTRTGHVSVKPTPEGDALIVSVPIRASFRAAPEGLGAFLARDFGGAATVSLRVRPFVTPEWEAGAQVTGEATWTDPLSVELKPGVPVSVQALVDGQVRAQLDRVAGEVARAVREGANLRARAGALWARAQQPWTLPTPDPAYARVTPRSLTVSPFRFTPEALGVMVGAAFDLSAGLGRAPTQAPVPLPPLKVAAPPAPGVDLSVPVRLPYPELSRAATRAANERPLTLPVPLSPTLRVTDVTVKPRGGKLNAAITVTISGPLGLSVRATTDVTGTPTLDPSGRVLTLSGVTVTTRREGLTGRVVGWLADARAQAYLARAARFDLAERLAEAQRQMQSRLPFAPAPGVELAGTVGPLRLTAFNVTPDALIVTAAASGALRATVEVEKIR</sequence>
<dbReference type="InterPro" id="IPR025515">
    <property type="entry name" value="DUF4403"/>
</dbReference>